<dbReference type="PROSITE" id="PS00957">
    <property type="entry name" value="NAD_G3PDH"/>
    <property type="match status" value="1"/>
</dbReference>
<feature type="binding site" evidence="13">
    <location>
        <position position="257"/>
    </location>
    <ligand>
        <name>NADPH</name>
        <dbReference type="ChEBI" id="CHEBI:57783"/>
    </ligand>
</feature>
<evidence type="ECO:0000256" key="10">
    <source>
        <dbReference type="ARBA" id="ARBA00066687"/>
    </source>
</evidence>
<feature type="domain" description="Glycerol-3-phosphate dehydrogenase NAD-dependent N-terminal" evidence="14">
    <location>
        <begin position="5"/>
        <end position="161"/>
    </location>
</feature>
<feature type="domain" description="Glycerol-3-phosphate dehydrogenase NAD-dependent C-terminal" evidence="15">
    <location>
        <begin position="182"/>
        <end position="322"/>
    </location>
</feature>
<evidence type="ECO:0000259" key="15">
    <source>
        <dbReference type="Pfam" id="PF07479"/>
    </source>
</evidence>
<keyword evidence="8 13" id="KW-1208">Phospholipid metabolism</keyword>
<evidence type="ECO:0000313" key="17">
    <source>
        <dbReference type="Proteomes" id="UP000824988"/>
    </source>
</evidence>
<feature type="binding site" evidence="13">
    <location>
        <position position="193"/>
    </location>
    <ligand>
        <name>sn-glycerol 3-phosphate</name>
        <dbReference type="ChEBI" id="CHEBI:57597"/>
    </ligand>
</feature>
<evidence type="ECO:0000256" key="11">
    <source>
        <dbReference type="ARBA" id="ARBA00069372"/>
    </source>
</evidence>
<comment type="similarity">
    <text evidence="1 13">Belongs to the NAD-dependent glycerol-3-phosphate dehydrogenase family.</text>
</comment>
<dbReference type="EC" id="1.1.1.94" evidence="10 13"/>
<dbReference type="Proteomes" id="UP000824988">
    <property type="component" value="Chromosome"/>
</dbReference>
<feature type="binding site" evidence="13">
    <location>
        <position position="109"/>
    </location>
    <ligand>
        <name>NADPH</name>
        <dbReference type="ChEBI" id="CHEBI:57783"/>
    </ligand>
</feature>
<keyword evidence="4 13" id="KW-0560">Oxidoreductase</keyword>
<comment type="function">
    <text evidence="13">Catalyzes the reduction of the glycolytic intermediate dihydroxyacetone phosphate (DHAP) to sn-glycerol 3-phosphate (G3P), the key precursor for phospholipid synthesis.</text>
</comment>
<sequence length="336" mass="35171">MRADSIAILGAGSWGTALALAAQRNGHKVTLWGHDAAHMAAMAASRRNQRYLPDTELPPGLALTADLDRAVADADLLLLVVPSHAFKRTLQRLKPLLRDPAAPIAWATKGLDADSGELLHHSVAAELSPSTPMAVLSGPTFAREVAAGLPTAITLAASDPAYAERLTRLFHGTGFRVYTSTDMIGVQLGGAVKNVLAIAAGISDGLGFGANSRAALITRGLAEMMRLGLALGGQRETLMGLSGVGDLVLTCTDNQSRNRRLGIALGSGQALPAALADIGQEVEGVAAAREVHRLAGRHGVEMPIAEQVYHVLHQGMAPLDAVHNLLRREPKAEHAD</sequence>
<evidence type="ECO:0000256" key="8">
    <source>
        <dbReference type="ARBA" id="ARBA00023264"/>
    </source>
</evidence>
<feature type="binding site" evidence="13">
    <location>
        <position position="109"/>
    </location>
    <ligand>
        <name>sn-glycerol 3-phosphate</name>
        <dbReference type="ChEBI" id="CHEBI:57597"/>
    </ligand>
</feature>
<keyword evidence="13" id="KW-0963">Cytoplasm</keyword>
<reference evidence="16" key="1">
    <citation type="submission" date="2019-06" db="EMBL/GenBank/DDBJ databases">
        <title>Complete genome sequence of Methylogaea oryzae strain JCM16910.</title>
        <authorList>
            <person name="Asakawa S."/>
        </authorList>
    </citation>
    <scope>NUCLEOTIDE SEQUENCE</scope>
    <source>
        <strain evidence="16">E10</strain>
    </source>
</reference>
<evidence type="ECO:0000256" key="12">
    <source>
        <dbReference type="ARBA" id="ARBA00080511"/>
    </source>
</evidence>
<feature type="binding site" evidence="13">
    <location>
        <position position="13"/>
    </location>
    <ligand>
        <name>NADPH</name>
        <dbReference type="ChEBI" id="CHEBI:57783"/>
    </ligand>
</feature>
<dbReference type="InterPro" id="IPR006168">
    <property type="entry name" value="G3P_DH_NAD-dep"/>
</dbReference>
<feature type="binding site" evidence="13">
    <location>
        <position position="138"/>
    </location>
    <ligand>
        <name>sn-glycerol 3-phosphate</name>
        <dbReference type="ChEBI" id="CHEBI:57597"/>
    </ligand>
</feature>
<keyword evidence="7 13" id="KW-0594">Phospholipid biosynthesis</keyword>
<feature type="binding site" evidence="13">
    <location>
        <position position="140"/>
    </location>
    <ligand>
        <name>sn-glycerol 3-phosphate</name>
        <dbReference type="ChEBI" id="CHEBI:57597"/>
    </ligand>
</feature>
<keyword evidence="2 13" id="KW-0444">Lipid biosynthesis</keyword>
<dbReference type="EMBL" id="AP019782">
    <property type="protein sequence ID" value="BBL71619.1"/>
    <property type="molecule type" value="Genomic_DNA"/>
</dbReference>
<keyword evidence="13" id="KW-0547">Nucleotide-binding</keyword>
<protein>
    <recommendedName>
        <fullName evidence="11 13">Glycerol-3-phosphate dehydrogenase [NAD(P)+]</fullName>
        <ecNumber evidence="10 13">1.1.1.94</ecNumber>
    </recommendedName>
    <alternativeName>
        <fullName evidence="13">NAD(P)(+)-dependent glycerol-3-phosphate dehydrogenase</fullName>
    </alternativeName>
    <alternativeName>
        <fullName evidence="12 13">NAD(P)H-dependent dihydroxyacetone-phosphate reductase</fullName>
    </alternativeName>
</protein>
<dbReference type="KEGG" id="moz:MoryE10_22250"/>
<accession>A0A8D4VQT0</accession>
<evidence type="ECO:0000256" key="13">
    <source>
        <dbReference type="HAMAP-Rule" id="MF_00394"/>
    </source>
</evidence>
<dbReference type="InterPro" id="IPR006109">
    <property type="entry name" value="G3P_DH_NAD-dep_C"/>
</dbReference>
<keyword evidence="6 13" id="KW-0443">Lipid metabolism</keyword>
<dbReference type="InterPro" id="IPR011128">
    <property type="entry name" value="G3P_DH_NAD-dep_N"/>
</dbReference>
<comment type="catalytic activity">
    <reaction evidence="9">
        <text>sn-glycerol 3-phosphate + NADP(+) = dihydroxyacetone phosphate + NADPH + H(+)</text>
        <dbReference type="Rhea" id="RHEA:11096"/>
        <dbReference type="ChEBI" id="CHEBI:15378"/>
        <dbReference type="ChEBI" id="CHEBI:57597"/>
        <dbReference type="ChEBI" id="CHEBI:57642"/>
        <dbReference type="ChEBI" id="CHEBI:57783"/>
        <dbReference type="ChEBI" id="CHEBI:58349"/>
        <dbReference type="EC" id="1.1.1.94"/>
    </reaction>
    <physiologicalReaction direction="right-to-left" evidence="9">
        <dbReference type="Rhea" id="RHEA:11098"/>
    </physiologicalReaction>
</comment>
<evidence type="ECO:0000256" key="9">
    <source>
        <dbReference type="ARBA" id="ARBA00052716"/>
    </source>
</evidence>
<feature type="binding site" evidence="13">
    <location>
        <position position="14"/>
    </location>
    <ligand>
        <name>NADPH</name>
        <dbReference type="ChEBI" id="CHEBI:57783"/>
    </ligand>
</feature>
<dbReference type="GO" id="GO:0051287">
    <property type="term" value="F:NAD binding"/>
    <property type="evidence" value="ECO:0007669"/>
    <property type="project" value="InterPro"/>
</dbReference>
<dbReference type="NCBIfam" id="NF000940">
    <property type="entry name" value="PRK00094.1-2"/>
    <property type="match status" value="1"/>
</dbReference>
<keyword evidence="17" id="KW-1185">Reference proteome</keyword>
<evidence type="ECO:0000256" key="3">
    <source>
        <dbReference type="ARBA" id="ARBA00022857"/>
    </source>
</evidence>
<evidence type="ECO:0000256" key="5">
    <source>
        <dbReference type="ARBA" id="ARBA00023027"/>
    </source>
</evidence>
<feature type="binding site" evidence="13">
    <location>
        <position position="51"/>
    </location>
    <ligand>
        <name>NADPH</name>
        <dbReference type="ChEBI" id="CHEBI:57783"/>
    </ligand>
</feature>
<organism evidence="16 17">
    <name type="scientific">Methylogaea oryzae</name>
    <dbReference type="NCBI Taxonomy" id="1295382"/>
    <lineage>
        <taxon>Bacteria</taxon>
        <taxon>Pseudomonadati</taxon>
        <taxon>Pseudomonadota</taxon>
        <taxon>Gammaproteobacteria</taxon>
        <taxon>Methylococcales</taxon>
        <taxon>Methylococcaceae</taxon>
        <taxon>Methylogaea</taxon>
    </lineage>
</organism>
<gene>
    <name evidence="13 16" type="primary">gpsA</name>
    <name evidence="16" type="ORF">MoryE10_22250</name>
</gene>
<dbReference type="GO" id="GO:0005829">
    <property type="term" value="C:cytosol"/>
    <property type="evidence" value="ECO:0007669"/>
    <property type="project" value="TreeGrafter"/>
</dbReference>
<dbReference type="GO" id="GO:0005975">
    <property type="term" value="P:carbohydrate metabolic process"/>
    <property type="evidence" value="ECO:0007669"/>
    <property type="project" value="InterPro"/>
</dbReference>
<dbReference type="Pfam" id="PF07479">
    <property type="entry name" value="NAD_Gly3P_dh_C"/>
    <property type="match status" value="1"/>
</dbReference>
<evidence type="ECO:0000256" key="1">
    <source>
        <dbReference type="ARBA" id="ARBA00011009"/>
    </source>
</evidence>
<dbReference type="GO" id="GO:0046474">
    <property type="term" value="P:glycerophospholipid biosynthetic process"/>
    <property type="evidence" value="ECO:0007669"/>
    <property type="project" value="TreeGrafter"/>
</dbReference>
<comment type="subcellular location">
    <subcellularLocation>
        <location evidence="13">Cytoplasm</location>
    </subcellularLocation>
</comment>
<feature type="binding site" evidence="13">
    <location>
        <position position="257"/>
    </location>
    <ligand>
        <name>sn-glycerol 3-phosphate</name>
        <dbReference type="ChEBI" id="CHEBI:57597"/>
    </ligand>
</feature>
<dbReference type="FunFam" id="3.40.50.720:FF:000019">
    <property type="entry name" value="Glycerol-3-phosphate dehydrogenase [NAD(P)+]"/>
    <property type="match status" value="1"/>
</dbReference>
<dbReference type="AlphaFoldDB" id="A0A8D4VQT0"/>
<evidence type="ECO:0000259" key="14">
    <source>
        <dbReference type="Pfam" id="PF01210"/>
    </source>
</evidence>
<feature type="binding site" evidence="13">
    <location>
        <position position="34"/>
    </location>
    <ligand>
        <name>NADPH</name>
        <dbReference type="ChEBI" id="CHEBI:57783"/>
    </ligand>
</feature>
<evidence type="ECO:0000313" key="16">
    <source>
        <dbReference type="EMBL" id="BBL71619.1"/>
    </source>
</evidence>
<comment type="pathway">
    <text evidence="13">Membrane lipid metabolism; glycerophospholipid metabolism.</text>
</comment>
<evidence type="ECO:0000256" key="2">
    <source>
        <dbReference type="ARBA" id="ARBA00022516"/>
    </source>
</evidence>
<proteinExistence type="inferred from homology"/>
<evidence type="ECO:0000256" key="6">
    <source>
        <dbReference type="ARBA" id="ARBA00023098"/>
    </source>
</evidence>
<dbReference type="PANTHER" id="PTHR11728:SF1">
    <property type="entry name" value="GLYCEROL-3-PHOSPHATE DEHYDROGENASE [NAD(+)] 2, CHLOROPLASTIC"/>
    <property type="match status" value="1"/>
</dbReference>
<dbReference type="Pfam" id="PF01210">
    <property type="entry name" value="NAD_Gly3P_dh_N"/>
    <property type="match status" value="1"/>
</dbReference>
<feature type="binding site" evidence="13">
    <location>
        <position position="142"/>
    </location>
    <ligand>
        <name>NADPH</name>
        <dbReference type="ChEBI" id="CHEBI:57783"/>
    </ligand>
</feature>
<comment type="caution">
    <text evidence="13">Lacks conserved residue(s) required for the propagation of feature annotation.</text>
</comment>
<keyword evidence="5 13" id="KW-0520">NAD</keyword>
<evidence type="ECO:0000256" key="4">
    <source>
        <dbReference type="ARBA" id="ARBA00023002"/>
    </source>
</evidence>
<evidence type="ECO:0000256" key="7">
    <source>
        <dbReference type="ARBA" id="ARBA00023209"/>
    </source>
</evidence>
<keyword evidence="3 13" id="KW-0521">NADP</keyword>
<feature type="binding site" evidence="13">
    <location>
        <position position="283"/>
    </location>
    <ligand>
        <name>NADPH</name>
        <dbReference type="ChEBI" id="CHEBI:57783"/>
    </ligand>
</feature>
<dbReference type="PANTHER" id="PTHR11728">
    <property type="entry name" value="GLYCEROL-3-PHOSPHATE DEHYDROGENASE"/>
    <property type="match status" value="1"/>
</dbReference>
<dbReference type="HAMAP" id="MF_00394">
    <property type="entry name" value="NAD_Glyc3P_dehydrog"/>
    <property type="match status" value="1"/>
</dbReference>
<feature type="active site" description="Proton acceptor" evidence="13">
    <location>
        <position position="193"/>
    </location>
</feature>
<comment type="catalytic activity">
    <reaction evidence="13">
        <text>sn-glycerol 3-phosphate + NAD(+) = dihydroxyacetone phosphate + NADH + H(+)</text>
        <dbReference type="Rhea" id="RHEA:11092"/>
        <dbReference type="ChEBI" id="CHEBI:15378"/>
        <dbReference type="ChEBI" id="CHEBI:57540"/>
        <dbReference type="ChEBI" id="CHEBI:57597"/>
        <dbReference type="ChEBI" id="CHEBI:57642"/>
        <dbReference type="ChEBI" id="CHEBI:57945"/>
        <dbReference type="EC" id="1.1.1.94"/>
    </reaction>
</comment>
<feature type="binding site" evidence="13">
    <location>
        <position position="258"/>
    </location>
    <ligand>
        <name>sn-glycerol 3-phosphate</name>
        <dbReference type="ChEBI" id="CHEBI:57597"/>
    </ligand>
</feature>
<dbReference type="GO" id="GO:0046168">
    <property type="term" value="P:glycerol-3-phosphate catabolic process"/>
    <property type="evidence" value="ECO:0007669"/>
    <property type="project" value="InterPro"/>
</dbReference>
<feature type="binding site" evidence="13">
    <location>
        <position position="256"/>
    </location>
    <ligand>
        <name>sn-glycerol 3-phosphate</name>
        <dbReference type="ChEBI" id="CHEBI:57597"/>
    </ligand>
</feature>
<feature type="binding site" evidence="13">
    <location>
        <position position="246"/>
    </location>
    <ligand>
        <name>sn-glycerol 3-phosphate</name>
        <dbReference type="ChEBI" id="CHEBI:57597"/>
    </ligand>
</feature>
<dbReference type="PIRSF" id="PIRSF000114">
    <property type="entry name" value="Glycerol-3-P_dh"/>
    <property type="match status" value="1"/>
</dbReference>
<dbReference type="UniPathway" id="UPA00940"/>
<dbReference type="GO" id="GO:0046167">
    <property type="term" value="P:glycerol-3-phosphate biosynthetic process"/>
    <property type="evidence" value="ECO:0007669"/>
    <property type="project" value="UniProtKB-UniRule"/>
</dbReference>
<dbReference type="RefSeq" id="WP_221047066.1">
    <property type="nucleotide sequence ID" value="NZ_AP019782.1"/>
</dbReference>
<dbReference type="GO" id="GO:0047952">
    <property type="term" value="F:glycerol-3-phosphate dehydrogenase [NAD(P)+] activity"/>
    <property type="evidence" value="ECO:0007669"/>
    <property type="project" value="UniProtKB-UniRule"/>
</dbReference>
<name>A0A8D4VQT0_9GAMM</name>
<dbReference type="NCBIfam" id="NF000942">
    <property type="entry name" value="PRK00094.1-4"/>
    <property type="match status" value="1"/>
</dbReference>
<dbReference type="FunFam" id="1.10.1040.10:FF:000001">
    <property type="entry name" value="Glycerol-3-phosphate dehydrogenase [NAD(P)+]"/>
    <property type="match status" value="1"/>
</dbReference>